<protein>
    <submittedName>
        <fullName evidence="2">Uncharacterized protein</fullName>
    </submittedName>
</protein>
<dbReference type="Gene3D" id="1.10.10.10">
    <property type="entry name" value="Winged helix-like DNA-binding domain superfamily/Winged helix DNA-binding domain"/>
    <property type="match status" value="1"/>
</dbReference>
<dbReference type="Proteomes" id="UP001310558">
    <property type="component" value="Unassembled WGS sequence"/>
</dbReference>
<dbReference type="EMBL" id="JAMWJU010000001">
    <property type="protein sequence ID" value="MEB7542720.1"/>
    <property type="molecule type" value="Genomic_DNA"/>
</dbReference>
<organism evidence="2 3">
    <name type="scientific">Enterobacter huaxiensis</name>
    <dbReference type="NCBI Taxonomy" id="2494702"/>
    <lineage>
        <taxon>Bacteria</taxon>
        <taxon>Pseudomonadati</taxon>
        <taxon>Pseudomonadota</taxon>
        <taxon>Gammaproteobacteria</taxon>
        <taxon>Enterobacterales</taxon>
        <taxon>Enterobacteriaceae</taxon>
        <taxon>Enterobacter</taxon>
    </lineage>
</organism>
<dbReference type="InterPro" id="IPR036388">
    <property type="entry name" value="WH-like_DNA-bd_sf"/>
</dbReference>
<evidence type="ECO:0000313" key="4">
    <source>
        <dbReference type="Proteomes" id="UP001310558"/>
    </source>
</evidence>
<reference evidence="1 4" key="2">
    <citation type="submission" date="2022-06" db="EMBL/GenBank/DDBJ databases">
        <title>Whole Genome analysis of Bacterial isolates collected during year 2020 from Guwahati, Assam, India.</title>
        <authorList>
            <person name="Mendem S.K."/>
            <person name="Rakshit O."/>
            <person name="Murugesan D."/>
            <person name="Saikia K."/>
            <person name="Shome R."/>
            <person name="Raisen C."/>
            <person name="Holmes M.A."/>
            <person name="Shome B.R."/>
        </authorList>
    </citation>
    <scope>NUCLEOTIDE SEQUENCE [LARGE SCALE GENOMIC DNA]</scope>
    <source>
        <strain evidence="1 4">Sil NS 53</strain>
    </source>
</reference>
<comment type="caution">
    <text evidence="2">The sequence shown here is derived from an EMBL/GenBank/DDBJ whole genome shotgun (WGS) entry which is preliminary data.</text>
</comment>
<proteinExistence type="predicted"/>
<reference evidence="2 3" key="1">
    <citation type="submission" date="2018-12" db="EMBL/GenBank/DDBJ databases">
        <title>The Genome Submission of two Enterobacter spp. strains.</title>
        <authorList>
            <person name="Wu W."/>
            <person name="Wei L."/>
            <person name="Feng Y."/>
            <person name="Zong Z."/>
        </authorList>
    </citation>
    <scope>NUCLEOTIDE SEQUENCE [LARGE SCALE GENOMIC DNA]</scope>
    <source>
        <strain evidence="2 3">WCHEHu045002</strain>
    </source>
</reference>
<dbReference type="GO" id="GO:0003677">
    <property type="term" value="F:DNA binding"/>
    <property type="evidence" value="ECO:0007669"/>
    <property type="project" value="InterPro"/>
</dbReference>
<keyword evidence="4" id="KW-1185">Reference proteome</keyword>
<name>A0A428LQY6_9ENTR</name>
<dbReference type="GO" id="GO:0006355">
    <property type="term" value="P:regulation of DNA-templated transcription"/>
    <property type="evidence" value="ECO:0007669"/>
    <property type="project" value="InterPro"/>
</dbReference>
<dbReference type="OrthoDB" id="9816469at2"/>
<dbReference type="Proteomes" id="UP000276389">
    <property type="component" value="Unassembled WGS sequence"/>
</dbReference>
<evidence type="ECO:0000313" key="1">
    <source>
        <dbReference type="EMBL" id="MEB7542720.1"/>
    </source>
</evidence>
<evidence type="ECO:0000313" key="3">
    <source>
        <dbReference type="Proteomes" id="UP000276389"/>
    </source>
</evidence>
<sequence>MIRQKRVNAVEGGRINQSPIVVLTDNYWLYFGISQLYQQSTVIHVRLNDDNLHSKLWGNDSSVVLIVDNDIYIQGKWLSLLSMFEACTFKKIVWLQGGKTGAFTPFKPGKSYLIESKQSLLEFKRSLNDIFCGRDSRTGKSRCARLTKSECSMIRYLAAEHNVHSISEHACLSLRSIYQVRSTIMSKFGFENASFFQFILFKNVDILIPFFTNKI</sequence>
<dbReference type="InterPro" id="IPR016032">
    <property type="entry name" value="Sig_transdc_resp-reg_C-effctor"/>
</dbReference>
<gene>
    <name evidence="2" type="ORF">EJE24_11510</name>
    <name evidence="1" type="ORF">NGC28_09690</name>
</gene>
<dbReference type="AlphaFoldDB" id="A0A428LQY6"/>
<dbReference type="RefSeq" id="WP_119935404.1">
    <property type="nucleotide sequence ID" value="NZ_CAMLPR010000048.1"/>
</dbReference>
<evidence type="ECO:0000313" key="2">
    <source>
        <dbReference type="EMBL" id="RSK67194.1"/>
    </source>
</evidence>
<dbReference type="SUPFAM" id="SSF46894">
    <property type="entry name" value="C-terminal effector domain of the bipartite response regulators"/>
    <property type="match status" value="1"/>
</dbReference>
<dbReference type="EMBL" id="RWHU01000004">
    <property type="protein sequence ID" value="RSK67194.1"/>
    <property type="molecule type" value="Genomic_DNA"/>
</dbReference>
<accession>A0A428LQY6</accession>